<keyword evidence="4" id="KW-0671">Queuosine biosynthesis</keyword>
<keyword evidence="3" id="KW-0949">S-adenosyl-L-methionine</keyword>
<feature type="non-terminal residue" evidence="5">
    <location>
        <position position="1"/>
    </location>
</feature>
<protein>
    <recommendedName>
        <fullName evidence="6">S-adenosylmethionine:tRNA ribosyltransferase-isomerase</fullName>
    </recommendedName>
</protein>
<feature type="non-terminal residue" evidence="5">
    <location>
        <position position="269"/>
    </location>
</feature>
<dbReference type="InterPro" id="IPR042119">
    <property type="entry name" value="QueA_dom2"/>
</dbReference>
<keyword evidence="2" id="KW-0808">Transferase</keyword>
<accession>A0A381WZI7</accession>
<dbReference type="GO" id="GO:0008616">
    <property type="term" value="P:tRNA queuosine(34) biosynthetic process"/>
    <property type="evidence" value="ECO:0007669"/>
    <property type="project" value="UniProtKB-KW"/>
</dbReference>
<dbReference type="Gene3D" id="3.40.1780.10">
    <property type="entry name" value="QueA-like"/>
    <property type="match status" value="1"/>
</dbReference>
<evidence type="ECO:0000256" key="3">
    <source>
        <dbReference type="ARBA" id="ARBA00022691"/>
    </source>
</evidence>
<dbReference type="InterPro" id="IPR042118">
    <property type="entry name" value="QueA_dom1"/>
</dbReference>
<evidence type="ECO:0000256" key="2">
    <source>
        <dbReference type="ARBA" id="ARBA00022679"/>
    </source>
</evidence>
<dbReference type="InterPro" id="IPR036100">
    <property type="entry name" value="QueA_sf"/>
</dbReference>
<evidence type="ECO:0000256" key="4">
    <source>
        <dbReference type="ARBA" id="ARBA00022785"/>
    </source>
</evidence>
<dbReference type="PANTHER" id="PTHR30307">
    <property type="entry name" value="S-ADENOSYLMETHIONINE:TRNA RIBOSYLTRANSFERASE-ISOMERASE"/>
    <property type="match status" value="1"/>
</dbReference>
<dbReference type="InterPro" id="IPR003699">
    <property type="entry name" value="QueA"/>
</dbReference>
<dbReference type="AlphaFoldDB" id="A0A381WZI7"/>
<gene>
    <name evidence="5" type="ORF">METZ01_LOCUS110748</name>
</gene>
<reference evidence="5" key="1">
    <citation type="submission" date="2018-05" db="EMBL/GenBank/DDBJ databases">
        <authorList>
            <person name="Lanie J.A."/>
            <person name="Ng W.-L."/>
            <person name="Kazmierczak K.M."/>
            <person name="Andrzejewski T.M."/>
            <person name="Davidsen T.M."/>
            <person name="Wayne K.J."/>
            <person name="Tettelin H."/>
            <person name="Glass J.I."/>
            <person name="Rusch D."/>
            <person name="Podicherti R."/>
            <person name="Tsui H.-C.T."/>
            <person name="Winkler M.E."/>
        </authorList>
    </citation>
    <scope>NUCLEOTIDE SEQUENCE</scope>
</reference>
<proteinExistence type="predicted"/>
<dbReference type="SUPFAM" id="SSF111337">
    <property type="entry name" value="QueA-like"/>
    <property type="match status" value="1"/>
</dbReference>
<evidence type="ECO:0000256" key="1">
    <source>
        <dbReference type="ARBA" id="ARBA00022490"/>
    </source>
</evidence>
<evidence type="ECO:0008006" key="6">
    <source>
        <dbReference type="Google" id="ProtNLM"/>
    </source>
</evidence>
<dbReference type="EMBL" id="UINC01013392">
    <property type="protein sequence ID" value="SVA57894.1"/>
    <property type="molecule type" value="Genomic_DNA"/>
</dbReference>
<dbReference type="GO" id="GO:0051075">
    <property type="term" value="F:S-adenosylmethionine:tRNA ribosyltransferase-isomerase activity"/>
    <property type="evidence" value="ECO:0007669"/>
    <property type="project" value="TreeGrafter"/>
</dbReference>
<dbReference type="Gene3D" id="2.40.10.240">
    <property type="entry name" value="QueA-like"/>
    <property type="match status" value="1"/>
</dbReference>
<sequence length="269" mass="30534">VKTADFSYILPEGYVAQTPVEPRDHSRLLVLNKSTGAIEHSYFRFLPNFLKKDDLLILNNSRVIPARIFAHSTNGKLVEFLLLRKLQYGLWESIGRPGRKLRNGHKFKINASNIDVEIVEKRQDGIIKLKLSSEEGIESWGQLPIPPYIHNTVEDPERYQTVYAKLPGSSAAPTAGLHFTHNLLRSLKEKGVRTAYITLHIGLDTFRPVDVEDLNDHKIHKEYFEIPPSTISELKKAILEHRRIIAVGTTSVRTLEQTALWGDIRTNGA</sequence>
<keyword evidence="1" id="KW-0963">Cytoplasm</keyword>
<dbReference type="PANTHER" id="PTHR30307:SF0">
    <property type="entry name" value="S-ADENOSYLMETHIONINE:TRNA RIBOSYLTRANSFERASE-ISOMERASE"/>
    <property type="match status" value="1"/>
</dbReference>
<evidence type="ECO:0000313" key="5">
    <source>
        <dbReference type="EMBL" id="SVA57894.1"/>
    </source>
</evidence>
<dbReference type="NCBIfam" id="TIGR00113">
    <property type="entry name" value="queA"/>
    <property type="match status" value="1"/>
</dbReference>
<name>A0A381WZI7_9ZZZZ</name>
<organism evidence="5">
    <name type="scientific">marine metagenome</name>
    <dbReference type="NCBI Taxonomy" id="408172"/>
    <lineage>
        <taxon>unclassified sequences</taxon>
        <taxon>metagenomes</taxon>
        <taxon>ecological metagenomes</taxon>
    </lineage>
</organism>
<dbReference type="Pfam" id="PF02547">
    <property type="entry name" value="Queuosine_synth"/>
    <property type="match status" value="1"/>
</dbReference>